<proteinExistence type="predicted"/>
<sequence>MKALLIFLGTFLLSLSSVQSQDFNWANIRTEDKHILSAEAAWDYALGFGLGYAYRPSTQAPLWLTAGFSFPSGEKLLDDFKTKVGGQIRVAQAGNFQVIASVQGIYRRYESQLVRLQNLGLESRVMVGYYHPKWFVGGELGFDWAIATQFRHSEEFRQNTYAKLQDGWAASPTGGNFAYGLQGGYSFGRNDLVLKIGGLASQGLETAPMIPLYAQFSFNFEVGKAK</sequence>
<keyword evidence="3" id="KW-1185">Reference proteome</keyword>
<feature type="chain" id="PRO_5046730295" description="Outer membrane protein with beta-barrel domain" evidence="1">
    <location>
        <begin position="21"/>
        <end position="226"/>
    </location>
</feature>
<dbReference type="RefSeq" id="WP_343848755.1">
    <property type="nucleotide sequence ID" value="NZ_BAAAFI010000002.1"/>
</dbReference>
<feature type="signal peptide" evidence="1">
    <location>
        <begin position="1"/>
        <end position="20"/>
    </location>
</feature>
<organism evidence="2 3">
    <name type="scientific">Algoriphagus jejuensis</name>
    <dbReference type="NCBI Taxonomy" id="419934"/>
    <lineage>
        <taxon>Bacteria</taxon>
        <taxon>Pseudomonadati</taxon>
        <taxon>Bacteroidota</taxon>
        <taxon>Cytophagia</taxon>
        <taxon>Cytophagales</taxon>
        <taxon>Cyclobacteriaceae</taxon>
        <taxon>Algoriphagus</taxon>
    </lineage>
</organism>
<evidence type="ECO:0000313" key="2">
    <source>
        <dbReference type="EMBL" id="GAA0877889.1"/>
    </source>
</evidence>
<keyword evidence="1" id="KW-0732">Signal</keyword>
<comment type="caution">
    <text evidence="2">The sequence shown here is derived from an EMBL/GenBank/DDBJ whole genome shotgun (WGS) entry which is preliminary data.</text>
</comment>
<protein>
    <recommendedName>
        <fullName evidence="4">Outer membrane protein with beta-barrel domain</fullName>
    </recommendedName>
</protein>
<dbReference type="EMBL" id="BAAAFI010000002">
    <property type="protein sequence ID" value="GAA0877889.1"/>
    <property type="molecule type" value="Genomic_DNA"/>
</dbReference>
<accession>A0ABN1MXL7</accession>
<gene>
    <name evidence="2" type="ORF">GCM10009119_08570</name>
</gene>
<evidence type="ECO:0000313" key="3">
    <source>
        <dbReference type="Proteomes" id="UP001500469"/>
    </source>
</evidence>
<reference evidence="2 3" key="1">
    <citation type="journal article" date="2019" name="Int. J. Syst. Evol. Microbiol.">
        <title>The Global Catalogue of Microorganisms (GCM) 10K type strain sequencing project: providing services to taxonomists for standard genome sequencing and annotation.</title>
        <authorList>
            <consortium name="The Broad Institute Genomics Platform"/>
            <consortium name="The Broad Institute Genome Sequencing Center for Infectious Disease"/>
            <person name="Wu L."/>
            <person name="Ma J."/>
        </authorList>
    </citation>
    <scope>NUCLEOTIDE SEQUENCE [LARGE SCALE GENOMIC DNA]</scope>
    <source>
        <strain evidence="2 3">JCM 16112</strain>
    </source>
</reference>
<evidence type="ECO:0008006" key="4">
    <source>
        <dbReference type="Google" id="ProtNLM"/>
    </source>
</evidence>
<dbReference type="Proteomes" id="UP001500469">
    <property type="component" value="Unassembled WGS sequence"/>
</dbReference>
<name>A0ABN1MXL7_9BACT</name>
<evidence type="ECO:0000256" key="1">
    <source>
        <dbReference type="SAM" id="SignalP"/>
    </source>
</evidence>